<protein>
    <recommendedName>
        <fullName evidence="4">ATP synthase F0 subunit 8</fullName>
    </recommendedName>
</protein>
<dbReference type="Proteomes" id="UP001160148">
    <property type="component" value="Unassembled WGS sequence"/>
</dbReference>
<comment type="caution">
    <text evidence="2">The sequence shown here is derived from an EMBL/GenBank/DDBJ whole genome shotgun (WGS) entry which is preliminary data.</text>
</comment>
<sequence>MDTERDFIALLYFITFFLFIFWYYQRTYCVTKPETSNHLNEIELENGRHSTRINRDQQRYSLVPLNVLNSLEYENILYNPMQEQPSQQYITAQTSRNNISTTRATIIPFSSSLNYVELNSSNVASFSRYPFDDPPPSYDECVVSYHP</sequence>
<reference evidence="2 3" key="1">
    <citation type="submission" date="2023-01" db="EMBL/GenBank/DDBJ databases">
        <authorList>
            <person name="Whitehead M."/>
        </authorList>
    </citation>
    <scope>NUCLEOTIDE SEQUENCE [LARGE SCALE GENOMIC DNA]</scope>
</reference>
<evidence type="ECO:0000313" key="3">
    <source>
        <dbReference type="Proteomes" id="UP001160148"/>
    </source>
</evidence>
<dbReference type="AlphaFoldDB" id="A0AAV0X558"/>
<keyword evidence="1" id="KW-0472">Membrane</keyword>
<evidence type="ECO:0000256" key="1">
    <source>
        <dbReference type="SAM" id="Phobius"/>
    </source>
</evidence>
<gene>
    <name evidence="2" type="ORF">MEUPH1_LOCUS17860</name>
</gene>
<name>A0AAV0X558_9HEMI</name>
<feature type="transmembrane region" description="Helical" evidence="1">
    <location>
        <begin position="7"/>
        <end position="24"/>
    </location>
</feature>
<evidence type="ECO:0008006" key="4">
    <source>
        <dbReference type="Google" id="ProtNLM"/>
    </source>
</evidence>
<keyword evidence="1" id="KW-1133">Transmembrane helix</keyword>
<proteinExistence type="predicted"/>
<accession>A0AAV0X558</accession>
<keyword evidence="1" id="KW-0812">Transmembrane</keyword>
<dbReference type="EMBL" id="CARXXK010000003">
    <property type="protein sequence ID" value="CAI6362826.1"/>
    <property type="molecule type" value="Genomic_DNA"/>
</dbReference>
<organism evidence="2 3">
    <name type="scientific">Macrosiphum euphorbiae</name>
    <name type="common">potato aphid</name>
    <dbReference type="NCBI Taxonomy" id="13131"/>
    <lineage>
        <taxon>Eukaryota</taxon>
        <taxon>Metazoa</taxon>
        <taxon>Ecdysozoa</taxon>
        <taxon>Arthropoda</taxon>
        <taxon>Hexapoda</taxon>
        <taxon>Insecta</taxon>
        <taxon>Pterygota</taxon>
        <taxon>Neoptera</taxon>
        <taxon>Paraneoptera</taxon>
        <taxon>Hemiptera</taxon>
        <taxon>Sternorrhyncha</taxon>
        <taxon>Aphidomorpha</taxon>
        <taxon>Aphidoidea</taxon>
        <taxon>Aphididae</taxon>
        <taxon>Macrosiphini</taxon>
        <taxon>Macrosiphum</taxon>
    </lineage>
</organism>
<evidence type="ECO:0000313" key="2">
    <source>
        <dbReference type="EMBL" id="CAI6362826.1"/>
    </source>
</evidence>
<keyword evidence="3" id="KW-1185">Reference proteome</keyword>